<evidence type="ECO:0000313" key="6">
    <source>
        <dbReference type="EMBL" id="SEW22195.1"/>
    </source>
</evidence>
<protein>
    <submittedName>
        <fullName evidence="6">DNA-binding transcriptional regulator, LysR family</fullName>
    </submittedName>
</protein>
<dbReference type="InterPro" id="IPR000847">
    <property type="entry name" value="LysR_HTH_N"/>
</dbReference>
<evidence type="ECO:0000256" key="4">
    <source>
        <dbReference type="ARBA" id="ARBA00023163"/>
    </source>
</evidence>
<evidence type="ECO:0000259" key="5">
    <source>
        <dbReference type="PROSITE" id="PS50931"/>
    </source>
</evidence>
<keyword evidence="4" id="KW-0804">Transcription</keyword>
<dbReference type="GO" id="GO:0003677">
    <property type="term" value="F:DNA binding"/>
    <property type="evidence" value="ECO:0007669"/>
    <property type="project" value="UniProtKB-KW"/>
</dbReference>
<dbReference type="OrthoDB" id="9803714at2"/>
<evidence type="ECO:0000313" key="7">
    <source>
        <dbReference type="Proteomes" id="UP000199701"/>
    </source>
</evidence>
<keyword evidence="3 6" id="KW-0238">DNA-binding</keyword>
<evidence type="ECO:0000256" key="1">
    <source>
        <dbReference type="ARBA" id="ARBA00009437"/>
    </source>
</evidence>
<sequence>MELRVLKYFLAVAREENITAAALSLHVTQPTLSKQLKELEDELGTQLFIRGNRRITLTEDGIFLRKRAQEILDLTEKTETELKESDEIISGDIYIGGGETEAIRILAKVVKQITEEYPLIHFHLYSGNANDVTERLDRGLLDFGILIEPVDLKKYDFQKLPATDTWGLLMRKDSPFATKDTIKPEDLLELPLLCSNQTLVKNELSGWAGIDFDKMNIIATYNLIFNASIMVQEGVGYALCLDKLVNTTGVSDLIFKPLEPSLVVGLDIVWKKYQVFSKASKMFLARLQGSISN</sequence>
<dbReference type="SUPFAM" id="SSF46785">
    <property type="entry name" value="Winged helix' DNA-binding domain"/>
    <property type="match status" value="1"/>
</dbReference>
<dbReference type="Gene3D" id="3.40.190.290">
    <property type="match status" value="1"/>
</dbReference>
<dbReference type="PRINTS" id="PR00039">
    <property type="entry name" value="HTHLYSR"/>
</dbReference>
<dbReference type="InterPro" id="IPR005119">
    <property type="entry name" value="LysR_subst-bd"/>
</dbReference>
<gene>
    <name evidence="6" type="ORF">SAMN05421659_1076</name>
</gene>
<dbReference type="FunFam" id="1.10.10.10:FF:000001">
    <property type="entry name" value="LysR family transcriptional regulator"/>
    <property type="match status" value="1"/>
</dbReference>
<dbReference type="EMBL" id="FOJI01000007">
    <property type="protein sequence ID" value="SEW22195.1"/>
    <property type="molecule type" value="Genomic_DNA"/>
</dbReference>
<dbReference type="Pfam" id="PF03466">
    <property type="entry name" value="LysR_substrate"/>
    <property type="match status" value="1"/>
</dbReference>
<organism evidence="6 7">
    <name type="scientific">[Clostridium] fimetarium</name>
    <dbReference type="NCBI Taxonomy" id="99656"/>
    <lineage>
        <taxon>Bacteria</taxon>
        <taxon>Bacillati</taxon>
        <taxon>Bacillota</taxon>
        <taxon>Clostridia</taxon>
        <taxon>Lachnospirales</taxon>
        <taxon>Lachnospiraceae</taxon>
    </lineage>
</organism>
<dbReference type="STRING" id="99656.SAMN05421659_1076"/>
<accession>A0A1I0Q5Z2</accession>
<dbReference type="InterPro" id="IPR036390">
    <property type="entry name" value="WH_DNA-bd_sf"/>
</dbReference>
<name>A0A1I0Q5Z2_9FIRM</name>
<evidence type="ECO:0000256" key="2">
    <source>
        <dbReference type="ARBA" id="ARBA00023015"/>
    </source>
</evidence>
<dbReference type="RefSeq" id="WP_092453511.1">
    <property type="nucleotide sequence ID" value="NZ_FOJI01000007.1"/>
</dbReference>
<keyword evidence="7" id="KW-1185">Reference proteome</keyword>
<dbReference type="InterPro" id="IPR050950">
    <property type="entry name" value="HTH-type_LysR_regulators"/>
</dbReference>
<keyword evidence="2" id="KW-0805">Transcription regulation</keyword>
<dbReference type="PANTHER" id="PTHR30419">
    <property type="entry name" value="HTH-TYPE TRANSCRIPTIONAL REGULATOR YBHD"/>
    <property type="match status" value="1"/>
</dbReference>
<dbReference type="PROSITE" id="PS50931">
    <property type="entry name" value="HTH_LYSR"/>
    <property type="match status" value="1"/>
</dbReference>
<dbReference type="CDD" id="cd05466">
    <property type="entry name" value="PBP2_LTTR_substrate"/>
    <property type="match status" value="1"/>
</dbReference>
<feature type="domain" description="HTH lysR-type" evidence="5">
    <location>
        <begin position="1"/>
        <end position="58"/>
    </location>
</feature>
<dbReference type="SUPFAM" id="SSF53850">
    <property type="entry name" value="Periplasmic binding protein-like II"/>
    <property type="match status" value="1"/>
</dbReference>
<dbReference type="AlphaFoldDB" id="A0A1I0Q5Z2"/>
<dbReference type="Pfam" id="PF00126">
    <property type="entry name" value="HTH_1"/>
    <property type="match status" value="1"/>
</dbReference>
<dbReference type="Proteomes" id="UP000199701">
    <property type="component" value="Unassembled WGS sequence"/>
</dbReference>
<comment type="similarity">
    <text evidence="1">Belongs to the LysR transcriptional regulatory family.</text>
</comment>
<reference evidence="6 7" key="1">
    <citation type="submission" date="2016-10" db="EMBL/GenBank/DDBJ databases">
        <authorList>
            <person name="de Groot N.N."/>
        </authorList>
    </citation>
    <scope>NUCLEOTIDE SEQUENCE [LARGE SCALE GENOMIC DNA]</scope>
    <source>
        <strain evidence="6 7">DSM 9179</strain>
    </source>
</reference>
<dbReference type="InterPro" id="IPR036388">
    <property type="entry name" value="WH-like_DNA-bd_sf"/>
</dbReference>
<proteinExistence type="inferred from homology"/>
<dbReference type="PANTHER" id="PTHR30419:SF8">
    <property type="entry name" value="NITROGEN ASSIMILATION TRANSCRIPTIONAL ACTIVATOR-RELATED"/>
    <property type="match status" value="1"/>
</dbReference>
<dbReference type="Gene3D" id="1.10.10.10">
    <property type="entry name" value="Winged helix-like DNA-binding domain superfamily/Winged helix DNA-binding domain"/>
    <property type="match status" value="1"/>
</dbReference>
<evidence type="ECO:0000256" key="3">
    <source>
        <dbReference type="ARBA" id="ARBA00023125"/>
    </source>
</evidence>
<dbReference type="GO" id="GO:0003700">
    <property type="term" value="F:DNA-binding transcription factor activity"/>
    <property type="evidence" value="ECO:0007669"/>
    <property type="project" value="InterPro"/>
</dbReference>
<dbReference type="GO" id="GO:0005829">
    <property type="term" value="C:cytosol"/>
    <property type="evidence" value="ECO:0007669"/>
    <property type="project" value="TreeGrafter"/>
</dbReference>